<evidence type="ECO:0000256" key="2">
    <source>
        <dbReference type="SAM" id="Phobius"/>
    </source>
</evidence>
<keyword evidence="4" id="KW-1185">Reference proteome</keyword>
<dbReference type="AlphaFoldDB" id="A0AA40FHF3"/>
<protein>
    <submittedName>
        <fullName evidence="3">Uncharacterized protein</fullName>
    </submittedName>
</protein>
<evidence type="ECO:0000256" key="1">
    <source>
        <dbReference type="SAM" id="MobiDB-lite"/>
    </source>
</evidence>
<keyword evidence="2" id="KW-0812">Transmembrane</keyword>
<evidence type="ECO:0000313" key="3">
    <source>
        <dbReference type="EMBL" id="KAK1118940.1"/>
    </source>
</evidence>
<feature type="region of interest" description="Disordered" evidence="1">
    <location>
        <begin position="32"/>
        <end position="58"/>
    </location>
</feature>
<dbReference type="EMBL" id="JAHYIQ010000039">
    <property type="protein sequence ID" value="KAK1118940.1"/>
    <property type="molecule type" value="Genomic_DNA"/>
</dbReference>
<keyword evidence="2" id="KW-0472">Membrane</keyword>
<feature type="transmembrane region" description="Helical" evidence="2">
    <location>
        <begin position="136"/>
        <end position="153"/>
    </location>
</feature>
<evidence type="ECO:0000313" key="4">
    <source>
        <dbReference type="Proteomes" id="UP001177670"/>
    </source>
</evidence>
<name>A0AA40FHF3_9HYME</name>
<comment type="caution">
    <text evidence="3">The sequence shown here is derived from an EMBL/GenBank/DDBJ whole genome shotgun (WGS) entry which is preliminary data.</text>
</comment>
<sequence length="175" mass="19853">MEKNVQAKLRRTGPNSSRVSLAVSFADSNVRRGSAKINRQTGESRSRRRTHREEKKRNIPPLPTAWGWICPWRRSFRLVPVERSRACHGGIFVARSVRRMWNACREVAASCRVARSVHAMRGVASSRRRRSIARRSLCHVMVLVGPLGLFVHARDSRGSHEKGNKKDLVVLIGIL</sequence>
<gene>
    <name evidence="3" type="ORF">K0M31_013711</name>
</gene>
<accession>A0AA40FHF3</accession>
<keyword evidence="2" id="KW-1133">Transmembrane helix</keyword>
<reference evidence="3" key="1">
    <citation type="submission" date="2021-10" db="EMBL/GenBank/DDBJ databases">
        <title>Melipona bicolor Genome sequencing and assembly.</title>
        <authorList>
            <person name="Araujo N.S."/>
            <person name="Arias M.C."/>
        </authorList>
    </citation>
    <scope>NUCLEOTIDE SEQUENCE</scope>
    <source>
        <strain evidence="3">USP_2M_L1-L4_2017</strain>
        <tissue evidence="3">Whole body</tissue>
    </source>
</reference>
<organism evidence="3 4">
    <name type="scientific">Melipona bicolor</name>
    <dbReference type="NCBI Taxonomy" id="60889"/>
    <lineage>
        <taxon>Eukaryota</taxon>
        <taxon>Metazoa</taxon>
        <taxon>Ecdysozoa</taxon>
        <taxon>Arthropoda</taxon>
        <taxon>Hexapoda</taxon>
        <taxon>Insecta</taxon>
        <taxon>Pterygota</taxon>
        <taxon>Neoptera</taxon>
        <taxon>Endopterygota</taxon>
        <taxon>Hymenoptera</taxon>
        <taxon>Apocrita</taxon>
        <taxon>Aculeata</taxon>
        <taxon>Apoidea</taxon>
        <taxon>Anthophila</taxon>
        <taxon>Apidae</taxon>
        <taxon>Melipona</taxon>
    </lineage>
</organism>
<proteinExistence type="predicted"/>
<dbReference type="Proteomes" id="UP001177670">
    <property type="component" value="Unassembled WGS sequence"/>
</dbReference>